<dbReference type="KEGG" id="lmb:C9I47_2885"/>
<keyword evidence="1" id="KW-1133">Transmembrane helix</keyword>
<feature type="transmembrane region" description="Helical" evidence="1">
    <location>
        <begin position="73"/>
        <end position="90"/>
    </location>
</feature>
<dbReference type="Proteomes" id="UP000320431">
    <property type="component" value="Unassembled WGS sequence"/>
</dbReference>
<evidence type="ECO:0000313" key="4">
    <source>
        <dbReference type="Proteomes" id="UP000249447"/>
    </source>
</evidence>
<keyword evidence="1" id="KW-0812">Transmembrane</keyword>
<evidence type="ECO:0008006" key="6">
    <source>
        <dbReference type="Google" id="ProtNLM"/>
    </source>
</evidence>
<reference evidence="2 4" key="1">
    <citation type="submission" date="2018-05" db="EMBL/GenBank/DDBJ databases">
        <title>The complete genome of Lysobacter maris HZ9B, a marine bacterium antagonistic against terrestrial plant pathogens.</title>
        <authorList>
            <person name="Zhang X.-Q."/>
        </authorList>
    </citation>
    <scope>NUCLEOTIDE SEQUENCE [LARGE SCALE GENOMIC DNA]</scope>
    <source>
        <strain evidence="2 4">HZ9B</strain>
    </source>
</reference>
<evidence type="ECO:0000256" key="1">
    <source>
        <dbReference type="SAM" id="Phobius"/>
    </source>
</evidence>
<sequence>MFLLQGVPHALSALVGGASMLAGGAVAARLMVGGGVQAAAGVMIRWFAGAVIKWVLVVVVLALGLLLWRLPPVPMLLGVIVSLVAQMLAMSRR</sequence>
<feature type="transmembrane region" description="Helical" evidence="1">
    <location>
        <begin position="12"/>
        <end position="32"/>
    </location>
</feature>
<gene>
    <name evidence="2" type="ORF">C9I47_2885</name>
    <name evidence="3" type="ORF">FKV24_008215</name>
</gene>
<keyword evidence="4" id="KW-1185">Reference proteome</keyword>
<reference evidence="3 5" key="2">
    <citation type="submission" date="2019-10" db="EMBL/GenBank/DDBJ databases">
        <title>Lysobacter alkalisoli sp. nov., isolated from saline-alkaline soil.</title>
        <authorList>
            <person name="Sun J.-Q."/>
        </authorList>
    </citation>
    <scope>NUCLEOTIDE SEQUENCE [LARGE SCALE GENOMIC DNA]</scope>
    <source>
        <strain evidence="3 5">KCTC 42381</strain>
    </source>
</reference>
<dbReference type="EMBL" id="CP029843">
    <property type="protein sequence ID" value="AWV08555.1"/>
    <property type="molecule type" value="Genomic_DNA"/>
</dbReference>
<evidence type="ECO:0000313" key="3">
    <source>
        <dbReference type="EMBL" id="KAB8191048.1"/>
    </source>
</evidence>
<organism evidence="2 4">
    <name type="scientific">Marilutibacter maris</name>
    <dbReference type="NCBI Taxonomy" id="1605891"/>
    <lineage>
        <taxon>Bacteria</taxon>
        <taxon>Pseudomonadati</taxon>
        <taxon>Pseudomonadota</taxon>
        <taxon>Gammaproteobacteria</taxon>
        <taxon>Lysobacterales</taxon>
        <taxon>Lysobacteraceae</taxon>
        <taxon>Marilutibacter</taxon>
    </lineage>
</organism>
<accession>A0A2U9TB21</accession>
<evidence type="ECO:0000313" key="5">
    <source>
        <dbReference type="Proteomes" id="UP000320431"/>
    </source>
</evidence>
<protein>
    <recommendedName>
        <fullName evidence="6">ATP synthase I</fullName>
    </recommendedName>
</protein>
<feature type="transmembrane region" description="Helical" evidence="1">
    <location>
        <begin position="44"/>
        <end position="67"/>
    </location>
</feature>
<dbReference type="EMBL" id="VICD02000129">
    <property type="protein sequence ID" value="KAB8191048.1"/>
    <property type="molecule type" value="Genomic_DNA"/>
</dbReference>
<dbReference type="Proteomes" id="UP000249447">
    <property type="component" value="Chromosome"/>
</dbReference>
<keyword evidence="1" id="KW-0472">Membrane</keyword>
<name>A0A2U9TB21_9GAMM</name>
<dbReference type="AlphaFoldDB" id="A0A2U9TB21"/>
<evidence type="ECO:0000313" key="2">
    <source>
        <dbReference type="EMBL" id="AWV08555.1"/>
    </source>
</evidence>
<proteinExistence type="predicted"/>